<dbReference type="GO" id="GO:0140098">
    <property type="term" value="F:catalytic activity, acting on RNA"/>
    <property type="evidence" value="ECO:0007669"/>
    <property type="project" value="UniProtKB-ARBA"/>
</dbReference>
<evidence type="ECO:0000313" key="7">
    <source>
        <dbReference type="EMBL" id="SHJ85855.1"/>
    </source>
</evidence>
<dbReference type="InterPro" id="IPR006145">
    <property type="entry name" value="PsdUridine_synth_RsuA/RluA"/>
</dbReference>
<gene>
    <name evidence="7" type="ORF">SAMN05443507_104151</name>
</gene>
<protein>
    <recommendedName>
        <fullName evidence="5">Pseudouridine synthase</fullName>
        <ecNumber evidence="5">5.4.99.-</ecNumber>
    </recommendedName>
</protein>
<dbReference type="InterPro" id="IPR020103">
    <property type="entry name" value="PsdUridine_synth_cat_dom_sf"/>
</dbReference>
<dbReference type="InterPro" id="IPR006224">
    <property type="entry name" value="PsdUridine_synth_RluA-like_CS"/>
</dbReference>
<evidence type="ECO:0000256" key="4">
    <source>
        <dbReference type="PIRSR" id="PIRSR606225-1"/>
    </source>
</evidence>
<dbReference type="GO" id="GO:0003723">
    <property type="term" value="F:RNA binding"/>
    <property type="evidence" value="ECO:0007669"/>
    <property type="project" value="InterPro"/>
</dbReference>
<evidence type="ECO:0000256" key="1">
    <source>
        <dbReference type="ARBA" id="ARBA00000073"/>
    </source>
</evidence>
<dbReference type="NCBIfam" id="TIGR00005">
    <property type="entry name" value="rluA_subfam"/>
    <property type="match status" value="1"/>
</dbReference>
<dbReference type="PROSITE" id="PS01129">
    <property type="entry name" value="PSI_RLU"/>
    <property type="match status" value="1"/>
</dbReference>
<dbReference type="EMBL" id="FRAF01000004">
    <property type="protein sequence ID" value="SHJ85855.1"/>
    <property type="molecule type" value="Genomic_DNA"/>
</dbReference>
<dbReference type="InterPro" id="IPR006225">
    <property type="entry name" value="PsdUridine_synth_RluC/D"/>
</dbReference>
<keyword evidence="3 5" id="KW-0413">Isomerase</keyword>
<dbReference type="CDD" id="cd02869">
    <property type="entry name" value="PseudoU_synth_RluA_like"/>
    <property type="match status" value="1"/>
</dbReference>
<dbReference type="GO" id="GO:0009982">
    <property type="term" value="F:pseudouridine synthase activity"/>
    <property type="evidence" value="ECO:0007669"/>
    <property type="project" value="InterPro"/>
</dbReference>
<comment type="catalytic activity">
    <reaction evidence="1 5">
        <text>a uridine in RNA = a pseudouridine in RNA</text>
        <dbReference type="Rhea" id="RHEA:48348"/>
        <dbReference type="Rhea" id="RHEA-COMP:12068"/>
        <dbReference type="Rhea" id="RHEA-COMP:12069"/>
        <dbReference type="ChEBI" id="CHEBI:65314"/>
        <dbReference type="ChEBI" id="CHEBI:65315"/>
    </reaction>
</comment>
<dbReference type="PANTHER" id="PTHR21600:SF44">
    <property type="entry name" value="RIBOSOMAL LARGE SUBUNIT PSEUDOURIDINE SYNTHASE D"/>
    <property type="match status" value="1"/>
</dbReference>
<dbReference type="Pfam" id="PF00849">
    <property type="entry name" value="PseudoU_synth_2"/>
    <property type="match status" value="1"/>
</dbReference>
<feature type="domain" description="Pseudouridine synthase RsuA/RluA-like" evidence="6">
    <location>
        <begin position="86"/>
        <end position="238"/>
    </location>
</feature>
<dbReference type="Gene3D" id="3.30.2350.10">
    <property type="entry name" value="Pseudouridine synthase"/>
    <property type="match status" value="1"/>
</dbReference>
<feature type="active site" evidence="4">
    <location>
        <position position="130"/>
    </location>
</feature>
<proteinExistence type="inferred from homology"/>
<dbReference type="OrthoDB" id="9807829at2"/>
<evidence type="ECO:0000256" key="2">
    <source>
        <dbReference type="ARBA" id="ARBA00010876"/>
    </source>
</evidence>
<dbReference type="PANTHER" id="PTHR21600">
    <property type="entry name" value="MITOCHONDRIAL RNA PSEUDOURIDINE SYNTHASE"/>
    <property type="match status" value="1"/>
</dbReference>
<accession>A0A1M6MQQ8</accession>
<evidence type="ECO:0000259" key="6">
    <source>
        <dbReference type="Pfam" id="PF00849"/>
    </source>
</evidence>
<dbReference type="EC" id="5.4.99.-" evidence="5"/>
<organism evidence="7 8">
    <name type="scientific">Alicyclobacillus tolerans</name>
    <dbReference type="NCBI Taxonomy" id="90970"/>
    <lineage>
        <taxon>Bacteria</taxon>
        <taxon>Bacillati</taxon>
        <taxon>Bacillota</taxon>
        <taxon>Bacilli</taxon>
        <taxon>Bacillales</taxon>
        <taxon>Alicyclobacillaceae</taxon>
        <taxon>Alicyclobacillus</taxon>
    </lineage>
</organism>
<reference evidence="8" key="1">
    <citation type="submission" date="2016-11" db="EMBL/GenBank/DDBJ databases">
        <authorList>
            <person name="Varghese N."/>
            <person name="Submissions S."/>
        </authorList>
    </citation>
    <scope>NUCLEOTIDE SEQUENCE [LARGE SCALE GENOMIC DNA]</scope>
    <source>
        <strain evidence="8">USBA-503</strain>
    </source>
</reference>
<comment type="function">
    <text evidence="5">Responsible for synthesis of pseudouridine from uracil.</text>
</comment>
<keyword evidence="8" id="KW-1185">Reference proteome</keyword>
<dbReference type="Proteomes" id="UP000184016">
    <property type="component" value="Unassembled WGS sequence"/>
</dbReference>
<dbReference type="RefSeq" id="WP_072873221.1">
    <property type="nucleotide sequence ID" value="NZ_FRAF01000004.1"/>
</dbReference>
<name>A0A1M6MQQ8_9BACL</name>
<dbReference type="InterPro" id="IPR050188">
    <property type="entry name" value="RluA_PseudoU_synthase"/>
</dbReference>
<dbReference type="SUPFAM" id="SSF55120">
    <property type="entry name" value="Pseudouridine synthase"/>
    <property type="match status" value="1"/>
</dbReference>
<comment type="similarity">
    <text evidence="2 5">Belongs to the pseudouridine synthase RluA family.</text>
</comment>
<dbReference type="GO" id="GO:0000455">
    <property type="term" value="P:enzyme-directed rRNA pseudouridine synthesis"/>
    <property type="evidence" value="ECO:0007669"/>
    <property type="project" value="TreeGrafter"/>
</dbReference>
<evidence type="ECO:0000313" key="8">
    <source>
        <dbReference type="Proteomes" id="UP000184016"/>
    </source>
</evidence>
<evidence type="ECO:0000256" key="5">
    <source>
        <dbReference type="RuleBase" id="RU362028"/>
    </source>
</evidence>
<sequence length="332" mass="38444">MKIEWIVKENEQGRRLQSILEKSLGVSHRLMRTLRDENKVCVNGRFMKFYEQVYQEDHIEVILPEESASVQPEALPIDVCYEDPYILVINKPAGQLSHPSARERNKSALAAAGHYLLSEHLVPHCVHRLDRDTSGLLLLAKHAHIHHLFDLLVRNHQLKRSYMAICYFPSHLSLHQWYTIQSRIAQNPERPSKRIVQEEMGQEAITHFFILAKTQQAALVQLELETGRTHQIRLHMASVRMPLIGDRDYGQLSLNDDESSFYTKMASRQMLHAYQLAFFHPILEKSVCVTAEPRSEMIELWEWLGGSSKEIETKNCVQFDTNDKVNLLTGEE</sequence>
<dbReference type="STRING" id="1830138.SAMN05443507_104151"/>
<evidence type="ECO:0000256" key="3">
    <source>
        <dbReference type="ARBA" id="ARBA00023235"/>
    </source>
</evidence>
<dbReference type="AlphaFoldDB" id="A0A1M6MQQ8"/>